<organism evidence="1 2">
    <name type="scientific">Brachionus plicatilis</name>
    <name type="common">Marine rotifer</name>
    <name type="synonym">Brachionus muelleri</name>
    <dbReference type="NCBI Taxonomy" id="10195"/>
    <lineage>
        <taxon>Eukaryota</taxon>
        <taxon>Metazoa</taxon>
        <taxon>Spiralia</taxon>
        <taxon>Gnathifera</taxon>
        <taxon>Rotifera</taxon>
        <taxon>Eurotatoria</taxon>
        <taxon>Monogononta</taxon>
        <taxon>Pseudotrocha</taxon>
        <taxon>Ploima</taxon>
        <taxon>Brachionidae</taxon>
        <taxon>Brachionus</taxon>
    </lineage>
</organism>
<protein>
    <submittedName>
        <fullName evidence="1">Uncharacterized protein</fullName>
    </submittedName>
</protein>
<proteinExistence type="predicted"/>
<evidence type="ECO:0000313" key="1">
    <source>
        <dbReference type="EMBL" id="RNA30948.1"/>
    </source>
</evidence>
<dbReference type="EMBL" id="REGN01002011">
    <property type="protein sequence ID" value="RNA30948.1"/>
    <property type="molecule type" value="Genomic_DNA"/>
</dbReference>
<reference evidence="1 2" key="1">
    <citation type="journal article" date="2018" name="Sci. Rep.">
        <title>Genomic signatures of local adaptation to the degree of environmental predictability in rotifers.</title>
        <authorList>
            <person name="Franch-Gras L."/>
            <person name="Hahn C."/>
            <person name="Garcia-Roger E.M."/>
            <person name="Carmona M.J."/>
            <person name="Serra M."/>
            <person name="Gomez A."/>
        </authorList>
    </citation>
    <scope>NUCLEOTIDE SEQUENCE [LARGE SCALE GENOMIC DNA]</scope>
    <source>
        <strain evidence="1">HYR1</strain>
    </source>
</reference>
<comment type="caution">
    <text evidence="1">The sequence shown here is derived from an EMBL/GenBank/DDBJ whole genome shotgun (WGS) entry which is preliminary data.</text>
</comment>
<evidence type="ECO:0000313" key="2">
    <source>
        <dbReference type="Proteomes" id="UP000276133"/>
    </source>
</evidence>
<keyword evidence="2" id="KW-1185">Reference proteome</keyword>
<accession>A0A3M7S5S5</accession>
<sequence>MRLGLGKCNRNLWFCEIQYKSCISYQSLQNSANLAELRFQYVQAHLTIFILLLIAKTTNKKLENNFSYSSYKFIINLVLKLIVIRFINFGCQIMEINLVLIK</sequence>
<gene>
    <name evidence="1" type="ORF">BpHYR1_054000</name>
</gene>
<name>A0A3M7S5S5_BRAPC</name>
<dbReference type="AlphaFoldDB" id="A0A3M7S5S5"/>
<dbReference type="Proteomes" id="UP000276133">
    <property type="component" value="Unassembled WGS sequence"/>
</dbReference>